<comment type="caution">
    <text evidence="1">The sequence shown here is derived from an EMBL/GenBank/DDBJ whole genome shotgun (WGS) entry which is preliminary data.</text>
</comment>
<name>A0ACB0LZV1_TRIPR</name>
<evidence type="ECO:0000313" key="1">
    <source>
        <dbReference type="EMBL" id="CAJ2675081.1"/>
    </source>
</evidence>
<reference evidence="1" key="1">
    <citation type="submission" date="2023-10" db="EMBL/GenBank/DDBJ databases">
        <authorList>
            <person name="Rodriguez Cubillos JULIANA M."/>
            <person name="De Vega J."/>
        </authorList>
    </citation>
    <scope>NUCLEOTIDE SEQUENCE</scope>
</reference>
<dbReference type="EMBL" id="CASHSV030000716">
    <property type="protein sequence ID" value="CAJ2675081.1"/>
    <property type="molecule type" value="Genomic_DNA"/>
</dbReference>
<sequence length="146" mass="16514">MSFSLNLFSLSHQFNNSLTEEGKEKEFSRSSSAIDFPIWVFKLTSDFVGASETFFPLCGIPPSNPSSLIVCIGAIPDHYVYVKLKDDCPIPPTCIQWKRYCSPDAIGWESFFVARHAKFDKLMKEIIVDNKKKIRVGSNSDDPIEL</sequence>
<proteinExistence type="predicted"/>
<dbReference type="Proteomes" id="UP001177021">
    <property type="component" value="Unassembled WGS sequence"/>
</dbReference>
<accession>A0ACB0LZV1</accession>
<keyword evidence="2" id="KW-1185">Reference proteome</keyword>
<evidence type="ECO:0000313" key="2">
    <source>
        <dbReference type="Proteomes" id="UP001177021"/>
    </source>
</evidence>
<organism evidence="1 2">
    <name type="scientific">Trifolium pratense</name>
    <name type="common">Red clover</name>
    <dbReference type="NCBI Taxonomy" id="57577"/>
    <lineage>
        <taxon>Eukaryota</taxon>
        <taxon>Viridiplantae</taxon>
        <taxon>Streptophyta</taxon>
        <taxon>Embryophyta</taxon>
        <taxon>Tracheophyta</taxon>
        <taxon>Spermatophyta</taxon>
        <taxon>Magnoliopsida</taxon>
        <taxon>eudicotyledons</taxon>
        <taxon>Gunneridae</taxon>
        <taxon>Pentapetalae</taxon>
        <taxon>rosids</taxon>
        <taxon>fabids</taxon>
        <taxon>Fabales</taxon>
        <taxon>Fabaceae</taxon>
        <taxon>Papilionoideae</taxon>
        <taxon>50 kb inversion clade</taxon>
        <taxon>NPAAA clade</taxon>
        <taxon>Hologalegina</taxon>
        <taxon>IRL clade</taxon>
        <taxon>Trifolieae</taxon>
        <taxon>Trifolium</taxon>
    </lineage>
</organism>
<protein>
    <submittedName>
        <fullName evidence="1">Uncharacterized protein</fullName>
    </submittedName>
</protein>
<gene>
    <name evidence="1" type="ORF">MILVUS5_LOCUS38196</name>
</gene>